<sequence length="112" mass="12774">MHKRLLDDSRQPTEMIYQGIRSSLVSLRRSTDYNNYLLRFVLPPRHLKPSICATPFLSTSIMPPPHPLPLLLLLFFFFLLWLLPASIAAPPVIVPLPSLHRTSPEELLHASP</sequence>
<keyword evidence="1" id="KW-1133">Transmembrane helix</keyword>
<dbReference type="AlphaFoldDB" id="A0AAN9X6B8"/>
<evidence type="ECO:0000313" key="2">
    <source>
        <dbReference type="EMBL" id="KAK7385303.1"/>
    </source>
</evidence>
<keyword evidence="3" id="KW-1185">Reference proteome</keyword>
<comment type="caution">
    <text evidence="2">The sequence shown here is derived from an EMBL/GenBank/DDBJ whole genome shotgun (WGS) entry which is preliminary data.</text>
</comment>
<proteinExistence type="predicted"/>
<dbReference type="EMBL" id="JAYMYS010000008">
    <property type="protein sequence ID" value="KAK7385303.1"/>
    <property type="molecule type" value="Genomic_DNA"/>
</dbReference>
<protein>
    <submittedName>
        <fullName evidence="2">Uncharacterized protein</fullName>
    </submittedName>
</protein>
<organism evidence="2 3">
    <name type="scientific">Psophocarpus tetragonolobus</name>
    <name type="common">Winged bean</name>
    <name type="synonym">Dolichos tetragonolobus</name>
    <dbReference type="NCBI Taxonomy" id="3891"/>
    <lineage>
        <taxon>Eukaryota</taxon>
        <taxon>Viridiplantae</taxon>
        <taxon>Streptophyta</taxon>
        <taxon>Embryophyta</taxon>
        <taxon>Tracheophyta</taxon>
        <taxon>Spermatophyta</taxon>
        <taxon>Magnoliopsida</taxon>
        <taxon>eudicotyledons</taxon>
        <taxon>Gunneridae</taxon>
        <taxon>Pentapetalae</taxon>
        <taxon>rosids</taxon>
        <taxon>fabids</taxon>
        <taxon>Fabales</taxon>
        <taxon>Fabaceae</taxon>
        <taxon>Papilionoideae</taxon>
        <taxon>50 kb inversion clade</taxon>
        <taxon>NPAAA clade</taxon>
        <taxon>indigoferoid/millettioid clade</taxon>
        <taxon>Phaseoleae</taxon>
        <taxon>Psophocarpus</taxon>
    </lineage>
</organism>
<gene>
    <name evidence="2" type="ORF">VNO78_31019</name>
</gene>
<reference evidence="2 3" key="1">
    <citation type="submission" date="2024-01" db="EMBL/GenBank/DDBJ databases">
        <title>The genomes of 5 underutilized Papilionoideae crops provide insights into root nodulation and disease resistanc.</title>
        <authorList>
            <person name="Jiang F."/>
        </authorList>
    </citation>
    <scope>NUCLEOTIDE SEQUENCE [LARGE SCALE GENOMIC DNA]</scope>
    <source>
        <strain evidence="2">DUOXIRENSHENG_FW03</strain>
        <tissue evidence="2">Leaves</tissue>
    </source>
</reference>
<keyword evidence="1" id="KW-0472">Membrane</keyword>
<evidence type="ECO:0000256" key="1">
    <source>
        <dbReference type="SAM" id="Phobius"/>
    </source>
</evidence>
<dbReference type="Proteomes" id="UP001386955">
    <property type="component" value="Unassembled WGS sequence"/>
</dbReference>
<accession>A0AAN9X6B8</accession>
<feature type="transmembrane region" description="Helical" evidence="1">
    <location>
        <begin position="70"/>
        <end position="93"/>
    </location>
</feature>
<name>A0AAN9X6B8_PSOTE</name>
<keyword evidence="1" id="KW-0812">Transmembrane</keyword>
<evidence type="ECO:0000313" key="3">
    <source>
        <dbReference type="Proteomes" id="UP001386955"/>
    </source>
</evidence>